<keyword evidence="4" id="KW-1185">Reference proteome</keyword>
<reference evidence="4" key="1">
    <citation type="journal article" date="2019" name="Int. J. Syst. Evol. Microbiol.">
        <title>The Global Catalogue of Microorganisms (GCM) 10K type strain sequencing project: providing services to taxonomists for standard genome sequencing and annotation.</title>
        <authorList>
            <consortium name="The Broad Institute Genomics Platform"/>
            <consortium name="The Broad Institute Genome Sequencing Center for Infectious Disease"/>
            <person name="Wu L."/>
            <person name="Ma J."/>
        </authorList>
    </citation>
    <scope>NUCLEOTIDE SEQUENCE [LARGE SCALE GENOMIC DNA]</scope>
    <source>
        <strain evidence="4">CGMCC 4.7683</strain>
    </source>
</reference>
<dbReference type="EMBL" id="BNAY01000002">
    <property type="protein sequence ID" value="GHH12366.1"/>
    <property type="molecule type" value="Genomic_DNA"/>
</dbReference>
<organism evidence="3 4">
    <name type="scientific">Amycolatopsis oliviviridis</name>
    <dbReference type="NCBI Taxonomy" id="1471590"/>
    <lineage>
        <taxon>Bacteria</taxon>
        <taxon>Bacillati</taxon>
        <taxon>Actinomycetota</taxon>
        <taxon>Actinomycetes</taxon>
        <taxon>Pseudonocardiales</taxon>
        <taxon>Pseudonocardiaceae</taxon>
        <taxon>Amycolatopsis</taxon>
    </lineage>
</organism>
<name>A0ABQ3LDJ6_9PSEU</name>
<evidence type="ECO:0000313" key="4">
    <source>
        <dbReference type="Proteomes" id="UP000635387"/>
    </source>
</evidence>
<evidence type="ECO:0000313" key="3">
    <source>
        <dbReference type="EMBL" id="GHH12366.1"/>
    </source>
</evidence>
<comment type="caution">
    <text evidence="3">The sequence shown here is derived from an EMBL/GenBank/DDBJ whole genome shotgun (WGS) entry which is preliminary data.</text>
</comment>
<accession>A0ABQ3LDJ6</accession>
<sequence>MNQTLIPPVRRAFAALAIVCALVAGLAPAAAATGTPAPVPASPEAGKKKVKLDASLSKKEAKVNEKVTLKGSLRADEGARSDGTDSLEAIIVQQLQGSVWVNIADTTCRPNSTFSLKLSFSLSAVVTLRAYHPETTLYASAYTSSNLTLRVS</sequence>
<feature type="region of interest" description="Disordered" evidence="1">
    <location>
        <begin position="33"/>
        <end position="53"/>
    </location>
</feature>
<dbReference type="Proteomes" id="UP000635387">
    <property type="component" value="Unassembled WGS sequence"/>
</dbReference>
<proteinExistence type="predicted"/>
<keyword evidence="2" id="KW-0732">Signal</keyword>
<evidence type="ECO:0000256" key="2">
    <source>
        <dbReference type="SAM" id="SignalP"/>
    </source>
</evidence>
<feature type="signal peptide" evidence="2">
    <location>
        <begin position="1"/>
        <end position="29"/>
    </location>
</feature>
<evidence type="ECO:0000256" key="1">
    <source>
        <dbReference type="SAM" id="MobiDB-lite"/>
    </source>
</evidence>
<protein>
    <submittedName>
        <fullName evidence="3">Uncharacterized protein</fullName>
    </submittedName>
</protein>
<dbReference type="RefSeq" id="WP_191254490.1">
    <property type="nucleotide sequence ID" value="NZ_BNAY01000002.1"/>
</dbReference>
<feature type="chain" id="PRO_5047165127" evidence="2">
    <location>
        <begin position="30"/>
        <end position="152"/>
    </location>
</feature>
<gene>
    <name evidence="3" type="ORF">GCM10017790_23670</name>
</gene>